<keyword evidence="9" id="KW-1185">Reference proteome</keyword>
<reference evidence="8 9" key="1">
    <citation type="submission" date="2024-08" db="EMBL/GenBank/DDBJ databases">
        <title>Sulfate-reducing bacteria isolated from formation water of the oil field in Kazakhstan and description of Pseudodesulfovibrio sp.</title>
        <authorList>
            <person name="Bidzhieva S.K."/>
            <person name="Tourova T.P."/>
            <person name="Grouzdev D.S."/>
            <person name="Beletsky A.V."/>
            <person name="Sokolova D.S."/>
            <person name="Samigullina S.R."/>
            <person name="Poltaraus A.B."/>
            <person name="Avtukh A.N."/>
            <person name="Tereshina V.M."/>
            <person name="Zhaparov N.S."/>
            <person name="Mardanov A.V."/>
            <person name="Nazina T.N."/>
        </authorList>
    </citation>
    <scope>NUCLEOTIDE SEQUENCE [LARGE SCALE GENOMIC DNA]</scope>
    <source>
        <strain evidence="8 9">9FUS</strain>
    </source>
</reference>
<dbReference type="Proteomes" id="UP001568698">
    <property type="component" value="Unassembled WGS sequence"/>
</dbReference>
<feature type="compositionally biased region" description="Basic and acidic residues" evidence="6">
    <location>
        <begin position="122"/>
        <end position="138"/>
    </location>
</feature>
<name>A0ABV4K3Y3_9BACT</name>
<evidence type="ECO:0000313" key="8">
    <source>
        <dbReference type="EMBL" id="MEZ7197678.1"/>
    </source>
</evidence>
<dbReference type="Pfam" id="PF12838">
    <property type="entry name" value="Fer4_7"/>
    <property type="match status" value="1"/>
</dbReference>
<dbReference type="InterPro" id="IPR010226">
    <property type="entry name" value="NADH_quinone_OxRdtase_chainI"/>
</dbReference>
<feature type="domain" description="4Fe-4S ferredoxin-type" evidence="7">
    <location>
        <begin position="33"/>
        <end position="62"/>
    </location>
</feature>
<keyword evidence="4" id="KW-0408">Iron</keyword>
<dbReference type="PANTHER" id="PTHR10849">
    <property type="entry name" value="NADH DEHYDROGENASE UBIQUINONE IRON-SULFUR PROTEIN 8, MITOCHONDRIAL"/>
    <property type="match status" value="1"/>
</dbReference>
<keyword evidence="3" id="KW-0677">Repeat</keyword>
<evidence type="ECO:0000256" key="2">
    <source>
        <dbReference type="ARBA" id="ARBA00022723"/>
    </source>
</evidence>
<accession>A0ABV4K3Y3</accession>
<dbReference type="PROSITE" id="PS00198">
    <property type="entry name" value="4FE4S_FER_1"/>
    <property type="match status" value="2"/>
</dbReference>
<comment type="caution">
    <text evidence="8">The sequence shown here is derived from an EMBL/GenBank/DDBJ whole genome shotgun (WGS) entry which is preliminary data.</text>
</comment>
<evidence type="ECO:0000256" key="1">
    <source>
        <dbReference type="ARBA" id="ARBA00022485"/>
    </source>
</evidence>
<evidence type="ECO:0000256" key="3">
    <source>
        <dbReference type="ARBA" id="ARBA00022737"/>
    </source>
</evidence>
<dbReference type="Gene3D" id="3.30.70.3270">
    <property type="match status" value="1"/>
</dbReference>
<feature type="region of interest" description="Disordered" evidence="6">
    <location>
        <begin position="107"/>
        <end position="138"/>
    </location>
</feature>
<organism evidence="8 9">
    <name type="scientific">Pseudodesulfovibrio karagichevae</name>
    <dbReference type="NCBI Taxonomy" id="3239305"/>
    <lineage>
        <taxon>Bacteria</taxon>
        <taxon>Pseudomonadati</taxon>
        <taxon>Thermodesulfobacteriota</taxon>
        <taxon>Desulfovibrionia</taxon>
        <taxon>Desulfovibrionales</taxon>
        <taxon>Desulfovibrionaceae</taxon>
    </lineage>
</organism>
<evidence type="ECO:0000256" key="4">
    <source>
        <dbReference type="ARBA" id="ARBA00023004"/>
    </source>
</evidence>
<sequence length="138" mass="15579">MLFTPTVIKNLLKKPATRKYPYEVREPFPMYRGELVIDIDKCIFCGMCSRKCPSQCITVDKAAGTWQCDPHACVYCGLCRDNCPTKCLSMKDVHRKPVTEKVVWIEHGNPPKPKVKAAAPKAKPEAKAEAEPEKKDDK</sequence>
<keyword evidence="2" id="KW-0479">Metal-binding</keyword>
<evidence type="ECO:0000259" key="7">
    <source>
        <dbReference type="PROSITE" id="PS51379"/>
    </source>
</evidence>
<evidence type="ECO:0000313" key="9">
    <source>
        <dbReference type="Proteomes" id="UP001568698"/>
    </source>
</evidence>
<dbReference type="EMBL" id="JBGLYH010000038">
    <property type="protein sequence ID" value="MEZ7197678.1"/>
    <property type="molecule type" value="Genomic_DNA"/>
</dbReference>
<proteinExistence type="predicted"/>
<gene>
    <name evidence="8" type="ORF">AB6M95_13015</name>
</gene>
<protein>
    <submittedName>
        <fullName evidence="8">4Fe-4S binding protein</fullName>
    </submittedName>
</protein>
<dbReference type="SUPFAM" id="SSF54862">
    <property type="entry name" value="4Fe-4S ferredoxins"/>
    <property type="match status" value="1"/>
</dbReference>
<evidence type="ECO:0000256" key="5">
    <source>
        <dbReference type="ARBA" id="ARBA00023014"/>
    </source>
</evidence>
<dbReference type="RefSeq" id="WP_371387191.1">
    <property type="nucleotide sequence ID" value="NZ_JBGLYH010000038.1"/>
</dbReference>
<keyword evidence="5" id="KW-0411">Iron-sulfur</keyword>
<evidence type="ECO:0000256" key="6">
    <source>
        <dbReference type="SAM" id="MobiDB-lite"/>
    </source>
</evidence>
<dbReference type="PROSITE" id="PS51379">
    <property type="entry name" value="4FE4S_FER_2"/>
    <property type="match status" value="2"/>
</dbReference>
<keyword evidence="1" id="KW-0004">4Fe-4S</keyword>
<dbReference type="InterPro" id="IPR017896">
    <property type="entry name" value="4Fe4S_Fe-S-bd"/>
</dbReference>
<dbReference type="InterPro" id="IPR017900">
    <property type="entry name" value="4Fe4S_Fe_S_CS"/>
</dbReference>
<feature type="domain" description="4Fe-4S ferredoxin-type" evidence="7">
    <location>
        <begin position="64"/>
        <end position="93"/>
    </location>
</feature>